<gene>
    <name evidence="3" type="ORF">DL764_006498</name>
</gene>
<organism evidence="3 4">
    <name type="scientific">Monosporascus ibericus</name>
    <dbReference type="NCBI Taxonomy" id="155417"/>
    <lineage>
        <taxon>Eukaryota</taxon>
        <taxon>Fungi</taxon>
        <taxon>Dikarya</taxon>
        <taxon>Ascomycota</taxon>
        <taxon>Pezizomycotina</taxon>
        <taxon>Sordariomycetes</taxon>
        <taxon>Xylariomycetidae</taxon>
        <taxon>Xylariales</taxon>
        <taxon>Xylariales incertae sedis</taxon>
        <taxon>Monosporascus</taxon>
    </lineage>
</organism>
<dbReference type="AlphaFoldDB" id="A0A4Q4T712"/>
<evidence type="ECO:0008006" key="5">
    <source>
        <dbReference type="Google" id="ProtNLM"/>
    </source>
</evidence>
<dbReference type="PANTHER" id="PTHR43591">
    <property type="entry name" value="METHYLTRANSFERASE"/>
    <property type="match status" value="1"/>
</dbReference>
<dbReference type="GO" id="GO:0008168">
    <property type="term" value="F:methyltransferase activity"/>
    <property type="evidence" value="ECO:0007669"/>
    <property type="project" value="TreeGrafter"/>
</dbReference>
<dbReference type="EMBL" id="QJNU01000384">
    <property type="protein sequence ID" value="RYP00506.1"/>
    <property type="molecule type" value="Genomic_DNA"/>
</dbReference>
<feature type="compositionally biased region" description="Low complexity" evidence="2">
    <location>
        <begin position="12"/>
        <end position="38"/>
    </location>
</feature>
<reference evidence="3 4" key="1">
    <citation type="submission" date="2018-06" db="EMBL/GenBank/DDBJ databases">
        <title>Complete Genomes of Monosporascus.</title>
        <authorList>
            <person name="Robinson A.J."/>
            <person name="Natvig D.O."/>
        </authorList>
    </citation>
    <scope>NUCLEOTIDE SEQUENCE [LARGE SCALE GENOMIC DNA]</scope>
    <source>
        <strain evidence="3 4">CBS 110550</strain>
    </source>
</reference>
<comment type="similarity">
    <text evidence="1">Belongs to the methyltransferase superfamily. LaeA methyltransferase family.</text>
</comment>
<keyword evidence="4" id="KW-1185">Reference proteome</keyword>
<dbReference type="SUPFAM" id="SSF53335">
    <property type="entry name" value="S-adenosyl-L-methionine-dependent methyltransferases"/>
    <property type="match status" value="1"/>
</dbReference>
<evidence type="ECO:0000256" key="2">
    <source>
        <dbReference type="SAM" id="MobiDB-lite"/>
    </source>
</evidence>
<comment type="caution">
    <text evidence="3">The sequence shown here is derived from an EMBL/GenBank/DDBJ whole genome shotgun (WGS) entry which is preliminary data.</text>
</comment>
<sequence length="371" mass="41593">MAEKSPPPPESPAVSSQQPGQPEANSAAAAEAAPLPASHWVEPPREPSEAGSDDVADSSYGDSIQSSTASLSASILEYRTLAGRTYHSERGHGQALSWIPNDEKQNESMDMNHHLLTLSLDGKLFLAPLKDDIENVLDIGTGTGIWAIDFADQFPNANIIGTDISPIQPYWTPPNLRFEIDDATLEWTYKPDSFDYVHMRYLLGSIIDWPALFKQAYKVLKPGAYLESYEASVRQDSDDGSVAPGSAMDQWGKLFWEAGRKLNRSFRIYEDDIQVKAMEEAGFVDIQVWEFKAPIGGWPADPKLREIGEFAQMATEADIEGYVLFVCHTVLGWSREEVSVFIAHWRRQVRQKETHAFYRQRVVWGRKPETT</sequence>
<accession>A0A4Q4T712</accession>
<dbReference type="Pfam" id="PF13489">
    <property type="entry name" value="Methyltransf_23"/>
    <property type="match status" value="1"/>
</dbReference>
<feature type="region of interest" description="Disordered" evidence="2">
    <location>
        <begin position="1"/>
        <end position="64"/>
    </location>
</feature>
<evidence type="ECO:0000256" key="1">
    <source>
        <dbReference type="ARBA" id="ARBA00038158"/>
    </source>
</evidence>
<dbReference type="Proteomes" id="UP000293360">
    <property type="component" value="Unassembled WGS sequence"/>
</dbReference>
<evidence type="ECO:0000313" key="4">
    <source>
        <dbReference type="Proteomes" id="UP000293360"/>
    </source>
</evidence>
<dbReference type="InterPro" id="IPR029063">
    <property type="entry name" value="SAM-dependent_MTases_sf"/>
</dbReference>
<protein>
    <recommendedName>
        <fullName evidence="5">Methyltransferase domain-containing protein</fullName>
    </recommendedName>
</protein>
<dbReference type="PANTHER" id="PTHR43591:SF10">
    <property type="entry name" value="ABC TRANSMEMBRANE TYPE-1 DOMAIN-CONTAINING PROTEIN-RELATED"/>
    <property type="match status" value="1"/>
</dbReference>
<name>A0A4Q4T712_9PEZI</name>
<evidence type="ECO:0000313" key="3">
    <source>
        <dbReference type="EMBL" id="RYP00506.1"/>
    </source>
</evidence>
<dbReference type="Gene3D" id="3.40.50.150">
    <property type="entry name" value="Vaccinia Virus protein VP39"/>
    <property type="match status" value="1"/>
</dbReference>
<feature type="compositionally biased region" description="Pro residues" evidence="2">
    <location>
        <begin position="1"/>
        <end position="11"/>
    </location>
</feature>
<dbReference type="STRING" id="155417.A0A4Q4T712"/>
<dbReference type="OrthoDB" id="2013972at2759"/>
<proteinExistence type="inferred from homology"/>
<dbReference type="CDD" id="cd02440">
    <property type="entry name" value="AdoMet_MTases"/>
    <property type="match status" value="1"/>
</dbReference>